<keyword evidence="3" id="KW-1185">Reference proteome</keyword>
<dbReference type="Gene3D" id="1.10.10.2910">
    <property type="match status" value="1"/>
</dbReference>
<comment type="caution">
    <text evidence="2">The sequence shown here is derived from an EMBL/GenBank/DDBJ whole genome shotgun (WGS) entry which is preliminary data.</text>
</comment>
<evidence type="ECO:0000313" key="3">
    <source>
        <dbReference type="Proteomes" id="UP000013378"/>
    </source>
</evidence>
<dbReference type="RefSeq" id="WP_006317319.1">
    <property type="nucleotide sequence ID" value="NZ_ARZA01000277.1"/>
</dbReference>
<dbReference type="STRING" id="1304284.L21TH_2590"/>
<evidence type="ECO:0000313" key="2">
    <source>
        <dbReference type="EMBL" id="EOC99332.1"/>
    </source>
</evidence>
<dbReference type="EMBL" id="ARZA01000277">
    <property type="protein sequence ID" value="EOC99332.1"/>
    <property type="molecule type" value="Genomic_DNA"/>
</dbReference>
<dbReference type="InterPro" id="IPR052345">
    <property type="entry name" value="Rad_response_metalloprotease"/>
</dbReference>
<dbReference type="InterPro" id="IPR010359">
    <property type="entry name" value="IrrE_HExxH"/>
</dbReference>
<gene>
    <name evidence="2" type="ORF">L21TH_2590</name>
</gene>
<dbReference type="Proteomes" id="UP000013378">
    <property type="component" value="Unassembled WGS sequence"/>
</dbReference>
<sequence>MRYEERKIINKIAYKVREILDINKDNFDIEEVVKELGGKLVVDPFAIDEACVIKSGEESFEIILDPFITNERRKRFSIAHEIGHLILHMKYKVNEEQWKQIPLGNKYNRNTNIPYSKLEKEANEFAGAFLMPKDRFLTVAEDTSEDNFYCIDKISNRFNVSEEAVKVRGRILGIWE</sequence>
<feature type="domain" description="IrrE N-terminal-like" evidence="1">
    <location>
        <begin position="71"/>
        <end position="168"/>
    </location>
</feature>
<name>R1AQD0_9FIRM</name>
<accession>R1AQD0</accession>
<protein>
    <recommendedName>
        <fullName evidence="1">IrrE N-terminal-like domain-containing protein</fullName>
    </recommendedName>
</protein>
<organism evidence="2 3">
    <name type="scientific">Caldisalinibacter kiritimatiensis</name>
    <dbReference type="NCBI Taxonomy" id="1304284"/>
    <lineage>
        <taxon>Bacteria</taxon>
        <taxon>Bacillati</taxon>
        <taxon>Bacillota</taxon>
        <taxon>Tissierellia</taxon>
        <taxon>Tissierellales</taxon>
        <taxon>Thermohalobacteraceae</taxon>
        <taxon>Caldisalinibacter</taxon>
    </lineage>
</organism>
<proteinExistence type="predicted"/>
<dbReference type="Pfam" id="PF06114">
    <property type="entry name" value="Peptidase_M78"/>
    <property type="match status" value="1"/>
</dbReference>
<reference evidence="2 3" key="1">
    <citation type="journal article" date="2015" name="Geomicrobiol. J.">
        <title>Caldisalinibacter kiritimatiensis gen. nov., sp. nov., a moderately thermohalophilic thiosulfate-reducing bacterium from a hypersaline microbial mat.</title>
        <authorList>
            <person name="Ben Hania W."/>
            <person name="Joseph M."/>
            <person name="Fiebig A."/>
            <person name="Bunk B."/>
            <person name="Klenk H.-P."/>
            <person name="Fardeau M.-L."/>
            <person name="Spring S."/>
        </authorList>
    </citation>
    <scope>NUCLEOTIDE SEQUENCE [LARGE SCALE GENOMIC DNA]</scope>
    <source>
        <strain evidence="2 3">L21-TH-D2</strain>
    </source>
</reference>
<dbReference type="OrthoDB" id="9816277at2"/>
<evidence type="ECO:0000259" key="1">
    <source>
        <dbReference type="Pfam" id="PF06114"/>
    </source>
</evidence>
<dbReference type="PANTHER" id="PTHR43236">
    <property type="entry name" value="ANTITOXIN HIGA1"/>
    <property type="match status" value="1"/>
</dbReference>
<dbReference type="PANTHER" id="PTHR43236:SF2">
    <property type="entry name" value="BLL0069 PROTEIN"/>
    <property type="match status" value="1"/>
</dbReference>
<dbReference type="eggNOG" id="COG2856">
    <property type="taxonomic scope" value="Bacteria"/>
</dbReference>
<dbReference type="AlphaFoldDB" id="R1AQD0"/>